<keyword evidence="4 9" id="KW-0812">Transmembrane</keyword>
<feature type="transmembrane region" description="Helical" evidence="9">
    <location>
        <begin position="114"/>
        <end position="132"/>
    </location>
</feature>
<gene>
    <name evidence="10" type="ORF">YALI1_B25258g</name>
</gene>
<evidence type="ECO:0000256" key="6">
    <source>
        <dbReference type="ARBA" id="ARBA00023065"/>
    </source>
</evidence>
<comment type="subcellular location">
    <subcellularLocation>
        <location evidence="1">Membrane</location>
        <topology evidence="1">Multi-pass membrane protein</topology>
    </subcellularLocation>
</comment>
<name>A0A1D8N8G9_YARLL</name>
<dbReference type="SUPFAM" id="SSF103473">
    <property type="entry name" value="MFS general substrate transporter"/>
    <property type="match status" value="1"/>
</dbReference>
<dbReference type="AlphaFoldDB" id="A0A1D8N8G9"/>
<evidence type="ECO:0000256" key="7">
    <source>
        <dbReference type="ARBA" id="ARBA00023136"/>
    </source>
</evidence>
<keyword evidence="3" id="KW-0813">Transport</keyword>
<sequence>MPEWKAIWKTIFNPEVTIAQDAPDLDGPGGVKEIENVTSIWSKKGLWIAWGSMLLLAVAIALDAQTVFVYSTFATSSFNQMSLLSALGVVQSVMYIATRPVMAKIADVLGRFEGLLLSIVILTVGFIMLAASPNIGTYFAAQIFYVFGQVGIQFMQQVFAADTSDLKNRTFFVILPNLCYLFVPWCAAPITNAVLKHTTWQWGYGMWCIIVPVVSIPVLTTMFVNKLKARRLGLQAGLAVKNFKKTVQHFDFIGLILLTAGLVTLFLAATLVKTSADWNKPHVLGMIIVGPICLTLFPIWEIFPKYPFLPFRVLRNRVLLTCCFYIALYFLAFYLYQPYYYSWLMVCKNLSVTAATNTSVTTTVSSTAGGLFTAIAIRYTKRIKPFIVVGSCIYLLGLGLSYNYRQPYHSLAQFIVSQAVEGVGAGMLGSPTQVMVQAVVSHNQVAAATAVYLSSTSIGNVVGDAISGAMYRQMYPKRLREYASFLNETEIDTIINNINEPLKYTWGSPERTQIVTAFNKVYRHMLYGPLIVAGAMIVISLTLPNINLDEIEQQVKGVVFGKSQKANQADENPVGDFGGNPVGGFGAEPVAAFAPEYNGQHDIEKNAYEQKLELDTESDKKSETRV</sequence>
<evidence type="ECO:0000256" key="2">
    <source>
        <dbReference type="ARBA" id="ARBA00008335"/>
    </source>
</evidence>
<dbReference type="eggNOG" id="KOG0254">
    <property type="taxonomic scope" value="Eukaryota"/>
</dbReference>
<feature type="transmembrane region" description="Helical" evidence="9">
    <location>
        <begin position="252"/>
        <end position="272"/>
    </location>
</feature>
<dbReference type="Pfam" id="PF07690">
    <property type="entry name" value="MFS_1"/>
    <property type="match status" value="1"/>
</dbReference>
<evidence type="ECO:0000256" key="9">
    <source>
        <dbReference type="SAM" id="Phobius"/>
    </source>
</evidence>
<feature type="transmembrane region" description="Helical" evidence="9">
    <location>
        <begin position="138"/>
        <end position="159"/>
    </location>
</feature>
<dbReference type="KEGG" id="yli:2907410"/>
<evidence type="ECO:0008006" key="12">
    <source>
        <dbReference type="Google" id="ProtNLM"/>
    </source>
</evidence>
<evidence type="ECO:0000313" key="11">
    <source>
        <dbReference type="Proteomes" id="UP000182444"/>
    </source>
</evidence>
<dbReference type="Proteomes" id="UP000182444">
    <property type="component" value="Chromosome 1B"/>
</dbReference>
<dbReference type="VEuPathDB" id="FungiDB:YALI0_B19250g"/>
<proteinExistence type="inferred from homology"/>
<dbReference type="RefSeq" id="XP_501092.3">
    <property type="nucleotide sequence ID" value="XM_501092.3"/>
</dbReference>
<keyword evidence="5 9" id="KW-1133">Transmembrane helix</keyword>
<dbReference type="InterPro" id="IPR036259">
    <property type="entry name" value="MFS_trans_sf"/>
</dbReference>
<evidence type="ECO:0000313" key="10">
    <source>
        <dbReference type="EMBL" id="AOW01930.1"/>
    </source>
</evidence>
<dbReference type="GO" id="GO:0015343">
    <property type="term" value="F:siderophore-iron transmembrane transporter activity"/>
    <property type="evidence" value="ECO:0007669"/>
    <property type="project" value="TreeGrafter"/>
</dbReference>
<dbReference type="GeneID" id="2907410"/>
<dbReference type="PANTHER" id="PTHR23501">
    <property type="entry name" value="MAJOR FACILITATOR SUPERFAMILY"/>
    <property type="match status" value="1"/>
</dbReference>
<keyword evidence="6" id="KW-0406">Ion transport</keyword>
<feature type="transmembrane region" description="Helical" evidence="9">
    <location>
        <begin position="202"/>
        <end position="224"/>
    </location>
</feature>
<feature type="transmembrane region" description="Helical" evidence="9">
    <location>
        <begin position="526"/>
        <end position="546"/>
    </location>
</feature>
<dbReference type="GO" id="GO:0005886">
    <property type="term" value="C:plasma membrane"/>
    <property type="evidence" value="ECO:0007669"/>
    <property type="project" value="TreeGrafter"/>
</dbReference>
<feature type="transmembrane region" description="Helical" evidence="9">
    <location>
        <begin position="356"/>
        <end position="379"/>
    </location>
</feature>
<feature type="transmembrane region" description="Helical" evidence="9">
    <location>
        <begin position="284"/>
        <end position="306"/>
    </location>
</feature>
<dbReference type="OMA" id="PWKGKGL"/>
<evidence type="ECO:0000256" key="8">
    <source>
        <dbReference type="SAM" id="MobiDB-lite"/>
    </source>
</evidence>
<feature type="transmembrane region" description="Helical" evidence="9">
    <location>
        <begin position="171"/>
        <end position="190"/>
    </location>
</feature>
<evidence type="ECO:0000256" key="4">
    <source>
        <dbReference type="ARBA" id="ARBA00022692"/>
    </source>
</evidence>
<dbReference type="InterPro" id="IPR011701">
    <property type="entry name" value="MFS"/>
</dbReference>
<evidence type="ECO:0000256" key="3">
    <source>
        <dbReference type="ARBA" id="ARBA00022448"/>
    </source>
</evidence>
<feature type="transmembrane region" description="Helical" evidence="9">
    <location>
        <begin position="318"/>
        <end position="336"/>
    </location>
</feature>
<dbReference type="PANTHER" id="PTHR23501:SF87">
    <property type="entry name" value="SIDEROPHORE IRON TRANSPORTER 2"/>
    <property type="match status" value="1"/>
</dbReference>
<evidence type="ECO:0000256" key="5">
    <source>
        <dbReference type="ARBA" id="ARBA00022989"/>
    </source>
</evidence>
<protein>
    <recommendedName>
        <fullName evidence="12">Major facilitator superfamily domain-containing protein</fullName>
    </recommendedName>
</protein>
<evidence type="ECO:0000256" key="1">
    <source>
        <dbReference type="ARBA" id="ARBA00004141"/>
    </source>
</evidence>
<keyword evidence="7 9" id="KW-0472">Membrane</keyword>
<feature type="transmembrane region" description="Helical" evidence="9">
    <location>
        <begin position="386"/>
        <end position="404"/>
    </location>
</feature>
<feature type="region of interest" description="Disordered" evidence="8">
    <location>
        <begin position="604"/>
        <end position="626"/>
    </location>
</feature>
<organism evidence="10 11">
    <name type="scientific">Yarrowia lipolytica</name>
    <name type="common">Candida lipolytica</name>
    <dbReference type="NCBI Taxonomy" id="4952"/>
    <lineage>
        <taxon>Eukaryota</taxon>
        <taxon>Fungi</taxon>
        <taxon>Dikarya</taxon>
        <taxon>Ascomycota</taxon>
        <taxon>Saccharomycotina</taxon>
        <taxon>Dipodascomycetes</taxon>
        <taxon>Dipodascales</taxon>
        <taxon>Dipodascales incertae sedis</taxon>
        <taxon>Yarrowia</taxon>
    </lineage>
</organism>
<dbReference type="EMBL" id="CP017554">
    <property type="protein sequence ID" value="AOW01930.1"/>
    <property type="molecule type" value="Genomic_DNA"/>
</dbReference>
<reference evidence="10 11" key="1">
    <citation type="journal article" date="2016" name="PLoS ONE">
        <title>Sequence Assembly of Yarrowia lipolytica Strain W29/CLIB89 Shows Transposable Element Diversity.</title>
        <authorList>
            <person name="Magnan C."/>
            <person name="Yu J."/>
            <person name="Chang I."/>
            <person name="Jahn E."/>
            <person name="Kanomata Y."/>
            <person name="Wu J."/>
            <person name="Zeller M."/>
            <person name="Oakes M."/>
            <person name="Baldi P."/>
            <person name="Sandmeyer S."/>
        </authorList>
    </citation>
    <scope>NUCLEOTIDE SEQUENCE [LARGE SCALE GENOMIC DNA]</scope>
    <source>
        <strain evidence="11">CLIB89(W29)</strain>
    </source>
</reference>
<accession>A0A1D8N8G9</accession>
<dbReference type="Gene3D" id="1.20.1250.20">
    <property type="entry name" value="MFS general substrate transporter like domains"/>
    <property type="match status" value="1"/>
</dbReference>
<feature type="transmembrane region" description="Helical" evidence="9">
    <location>
        <begin position="47"/>
        <end position="70"/>
    </location>
</feature>
<feature type="transmembrane region" description="Helical" evidence="9">
    <location>
        <begin position="82"/>
        <end position="102"/>
    </location>
</feature>
<comment type="similarity">
    <text evidence="2">Belongs to the major facilitator superfamily.</text>
</comment>
<dbReference type="FunFam" id="1.20.1250.20:FF:000197">
    <property type="entry name" value="Siderophore iron transporter 1"/>
    <property type="match status" value="1"/>
</dbReference>
<dbReference type="VEuPathDB" id="FungiDB:YALI1_B25258g"/>